<sequence length="131" mass="15685">MDVTIYHWKNGGEESYIVRKQELVPLFSEDEKVIDGFQLRQRMKESPQYLIFLSLQAYRTEEVQEVKTYEEFLESDCELIFRVIDSSYITMYVKDQEQIERLYVNAKNYGFENVSYITDENDCETTLTVWG</sequence>
<dbReference type="Proteomes" id="UP000605259">
    <property type="component" value="Unassembled WGS sequence"/>
</dbReference>
<reference evidence="1" key="2">
    <citation type="submission" date="2020-09" db="EMBL/GenBank/DDBJ databases">
        <authorList>
            <person name="Sun Q."/>
            <person name="Zhou Y."/>
        </authorList>
    </citation>
    <scope>NUCLEOTIDE SEQUENCE</scope>
    <source>
        <strain evidence="1">CGMCC 1.12698</strain>
    </source>
</reference>
<protein>
    <submittedName>
        <fullName evidence="1">Uncharacterized protein</fullName>
    </submittedName>
</protein>
<dbReference type="RefSeq" id="WP_188390140.1">
    <property type="nucleotide sequence ID" value="NZ_BMFK01000010.1"/>
</dbReference>
<evidence type="ECO:0000313" key="1">
    <source>
        <dbReference type="EMBL" id="GGE85332.1"/>
    </source>
</evidence>
<dbReference type="AlphaFoldDB" id="A0A917AXZ3"/>
<comment type="caution">
    <text evidence="1">The sequence shown here is derived from an EMBL/GenBank/DDBJ whole genome shotgun (WGS) entry which is preliminary data.</text>
</comment>
<accession>A0A917AXZ3</accession>
<dbReference type="InterPro" id="IPR020216">
    <property type="entry name" value="Uncharacterised_YncE"/>
</dbReference>
<name>A0A917AXZ3_9BACI</name>
<evidence type="ECO:0000313" key="2">
    <source>
        <dbReference type="Proteomes" id="UP000605259"/>
    </source>
</evidence>
<reference evidence="1" key="1">
    <citation type="journal article" date="2014" name="Int. J. Syst. Evol. Microbiol.">
        <title>Complete genome sequence of Corynebacterium casei LMG S-19264T (=DSM 44701T), isolated from a smear-ripened cheese.</title>
        <authorList>
            <consortium name="US DOE Joint Genome Institute (JGI-PGF)"/>
            <person name="Walter F."/>
            <person name="Albersmeier A."/>
            <person name="Kalinowski J."/>
            <person name="Ruckert C."/>
        </authorList>
    </citation>
    <scope>NUCLEOTIDE SEQUENCE</scope>
    <source>
        <strain evidence="1">CGMCC 1.12698</strain>
    </source>
</reference>
<proteinExistence type="predicted"/>
<gene>
    <name evidence="1" type="ORF">GCM10007140_38510</name>
</gene>
<dbReference type="EMBL" id="BMFK01000010">
    <property type="protein sequence ID" value="GGE85332.1"/>
    <property type="molecule type" value="Genomic_DNA"/>
</dbReference>
<keyword evidence="2" id="KW-1185">Reference proteome</keyword>
<organism evidence="1 2">
    <name type="scientific">Priestia taiwanensis</name>
    <dbReference type="NCBI Taxonomy" id="1347902"/>
    <lineage>
        <taxon>Bacteria</taxon>
        <taxon>Bacillati</taxon>
        <taxon>Bacillota</taxon>
        <taxon>Bacilli</taxon>
        <taxon>Bacillales</taxon>
        <taxon>Bacillaceae</taxon>
        <taxon>Priestia</taxon>
    </lineage>
</organism>
<dbReference type="Pfam" id="PF10903">
    <property type="entry name" value="DUF2691"/>
    <property type="match status" value="1"/>
</dbReference>